<feature type="transmembrane region" description="Helical" evidence="1">
    <location>
        <begin position="159"/>
        <end position="177"/>
    </location>
</feature>
<keyword evidence="1" id="KW-1133">Transmembrane helix</keyword>
<dbReference type="RefSeq" id="WP_209360592.1">
    <property type="nucleotide sequence ID" value="NZ_JAGISH010000004.1"/>
</dbReference>
<organism evidence="2 3">
    <name type="scientific">Sagittula salina</name>
    <dbReference type="NCBI Taxonomy" id="2820268"/>
    <lineage>
        <taxon>Bacteria</taxon>
        <taxon>Pseudomonadati</taxon>
        <taxon>Pseudomonadota</taxon>
        <taxon>Alphaproteobacteria</taxon>
        <taxon>Rhodobacterales</taxon>
        <taxon>Roseobacteraceae</taxon>
        <taxon>Sagittula</taxon>
    </lineage>
</organism>
<keyword evidence="1" id="KW-0812">Transmembrane</keyword>
<keyword evidence="1" id="KW-0472">Membrane</keyword>
<dbReference type="AlphaFoldDB" id="A0A940MPP0"/>
<evidence type="ECO:0000256" key="1">
    <source>
        <dbReference type="SAM" id="Phobius"/>
    </source>
</evidence>
<sequence length="178" mass="18450">MTQVQINGSDTSTVHLLHLDLPPRAIERFTAMAGTGEWPLKYGLGAAKLSPAFVETIDLRDLGAMTLSQYLAEAYDLPPKALAADKARVDALQGHVVVLPPQAFENTSQQLNVNTPLSYIGGWSAATGKSRSANLRARSAAGQGAGGPPSAMGNLSKPILIAIIALVAVAGAVLALVL</sequence>
<reference evidence="2" key="1">
    <citation type="submission" date="2021-03" db="EMBL/GenBank/DDBJ databases">
        <title>Sagittula salina sp. nov. strain M10.9X isolated from the marine waste.</title>
        <authorList>
            <person name="Satari L."/>
            <person name="Molina-Menor E."/>
            <person name="Vidal-Verdu A."/>
            <person name="Pascual J."/>
            <person name="Pereto J."/>
            <person name="Porcar M."/>
        </authorList>
    </citation>
    <scope>NUCLEOTIDE SEQUENCE</scope>
    <source>
        <strain evidence="2">M10.9X</strain>
    </source>
</reference>
<keyword evidence="3" id="KW-1185">Reference proteome</keyword>
<dbReference type="Proteomes" id="UP000675940">
    <property type="component" value="Unassembled WGS sequence"/>
</dbReference>
<dbReference type="EMBL" id="JAGISH010000004">
    <property type="protein sequence ID" value="MBP0482647.1"/>
    <property type="molecule type" value="Genomic_DNA"/>
</dbReference>
<evidence type="ECO:0000313" key="3">
    <source>
        <dbReference type="Proteomes" id="UP000675940"/>
    </source>
</evidence>
<name>A0A940MPP0_9RHOB</name>
<protein>
    <submittedName>
        <fullName evidence="2">Aspartate carbamoyltransferase catalytic subunit</fullName>
    </submittedName>
</protein>
<accession>A0A940MPP0</accession>
<evidence type="ECO:0000313" key="2">
    <source>
        <dbReference type="EMBL" id="MBP0482647.1"/>
    </source>
</evidence>
<gene>
    <name evidence="2" type="ORF">J5474_09115</name>
</gene>
<proteinExistence type="predicted"/>
<comment type="caution">
    <text evidence="2">The sequence shown here is derived from an EMBL/GenBank/DDBJ whole genome shotgun (WGS) entry which is preliminary data.</text>
</comment>